<proteinExistence type="predicted"/>
<organism evidence="2">
    <name type="scientific">marine sediment metagenome</name>
    <dbReference type="NCBI Taxonomy" id="412755"/>
    <lineage>
        <taxon>unclassified sequences</taxon>
        <taxon>metagenomes</taxon>
        <taxon>ecological metagenomes</taxon>
    </lineage>
</organism>
<comment type="caution">
    <text evidence="2">The sequence shown here is derived from an EMBL/GenBank/DDBJ whole genome shotgun (WGS) entry which is preliminary data.</text>
</comment>
<dbReference type="AlphaFoldDB" id="A0A0F9CGF1"/>
<protein>
    <submittedName>
        <fullName evidence="2">Uncharacterized protein</fullName>
    </submittedName>
</protein>
<gene>
    <name evidence="2" type="ORF">LCGC14_2328030</name>
</gene>
<feature type="compositionally biased region" description="Acidic residues" evidence="1">
    <location>
        <begin position="1"/>
        <end position="26"/>
    </location>
</feature>
<dbReference type="EMBL" id="LAZR01033403">
    <property type="protein sequence ID" value="KKL48189.1"/>
    <property type="molecule type" value="Genomic_DNA"/>
</dbReference>
<accession>A0A0F9CGF1</accession>
<evidence type="ECO:0000256" key="1">
    <source>
        <dbReference type="SAM" id="MobiDB-lite"/>
    </source>
</evidence>
<evidence type="ECO:0000313" key="2">
    <source>
        <dbReference type="EMBL" id="KKL48189.1"/>
    </source>
</evidence>
<feature type="region of interest" description="Disordered" evidence="1">
    <location>
        <begin position="1"/>
        <end position="30"/>
    </location>
</feature>
<sequence length="87" mass="9911">MVEENTDNEETESSAGKEEEELEEKAEDCALKDSRKEGIYRKIKSPNTRKSLKKKYGFTKRANCPEDDDSAVILDLWQAIKKDLGEG</sequence>
<reference evidence="2" key="1">
    <citation type="journal article" date="2015" name="Nature">
        <title>Complex archaea that bridge the gap between prokaryotes and eukaryotes.</title>
        <authorList>
            <person name="Spang A."/>
            <person name="Saw J.H."/>
            <person name="Jorgensen S.L."/>
            <person name="Zaremba-Niedzwiedzka K."/>
            <person name="Martijn J."/>
            <person name="Lind A.E."/>
            <person name="van Eijk R."/>
            <person name="Schleper C."/>
            <person name="Guy L."/>
            <person name="Ettema T.J."/>
        </authorList>
    </citation>
    <scope>NUCLEOTIDE SEQUENCE</scope>
</reference>
<name>A0A0F9CGF1_9ZZZZ</name>